<dbReference type="STRING" id="167539.Pro_0983"/>
<dbReference type="InterPro" id="IPR044999">
    <property type="entry name" value="CbbY-like"/>
</dbReference>
<dbReference type="RefSeq" id="WP_011125135.1">
    <property type="nucleotide sequence ID" value="NC_005042.1"/>
</dbReference>
<dbReference type="PATRIC" id="fig|167539.5.peg.1031"/>
<dbReference type="EMBL" id="AE017126">
    <property type="protein sequence ID" value="AAQ00028.1"/>
    <property type="molecule type" value="Genomic_DNA"/>
</dbReference>
<evidence type="ECO:0000313" key="2">
    <source>
        <dbReference type="Proteomes" id="UP000001420"/>
    </source>
</evidence>
<proteinExistence type="predicted"/>
<accession>Q7VBV9</accession>
<dbReference type="CDD" id="cd07528">
    <property type="entry name" value="HAD_CbbY-like"/>
    <property type="match status" value="1"/>
</dbReference>
<dbReference type="InterPro" id="IPR023214">
    <property type="entry name" value="HAD_sf"/>
</dbReference>
<gene>
    <name evidence="1" type="ordered locus">Pro_0983</name>
</gene>
<dbReference type="SFLD" id="SFLDG01129">
    <property type="entry name" value="C1.5:_HAD__Beta-PGM__Phosphata"/>
    <property type="match status" value="1"/>
</dbReference>
<dbReference type="InterPro" id="IPR036412">
    <property type="entry name" value="HAD-like_sf"/>
</dbReference>
<dbReference type="HOGENOM" id="CLU_045011_0_2_3"/>
<organism evidence="1 2">
    <name type="scientific">Prochlorococcus marinus (strain SARG / CCMP1375 / SS120)</name>
    <dbReference type="NCBI Taxonomy" id="167539"/>
    <lineage>
        <taxon>Bacteria</taxon>
        <taxon>Bacillati</taxon>
        <taxon>Cyanobacteriota</taxon>
        <taxon>Cyanophyceae</taxon>
        <taxon>Synechococcales</taxon>
        <taxon>Prochlorococcaceae</taxon>
        <taxon>Prochlorococcus</taxon>
    </lineage>
</organism>
<dbReference type="Proteomes" id="UP000001420">
    <property type="component" value="Chromosome"/>
</dbReference>
<dbReference type="InterPro" id="IPR023198">
    <property type="entry name" value="PGP-like_dom2"/>
</dbReference>
<dbReference type="SUPFAM" id="SSF56784">
    <property type="entry name" value="HAD-like"/>
    <property type="match status" value="1"/>
</dbReference>
<dbReference type="OrthoDB" id="9797743at2"/>
<keyword evidence="2" id="KW-1185">Reference proteome</keyword>
<dbReference type="KEGG" id="pma:Pro_0983"/>
<dbReference type="Gene3D" id="1.10.150.240">
    <property type="entry name" value="Putative phosphatase, domain 2"/>
    <property type="match status" value="1"/>
</dbReference>
<dbReference type="NCBIfam" id="TIGR01509">
    <property type="entry name" value="HAD-SF-IA-v3"/>
    <property type="match status" value="1"/>
</dbReference>
<dbReference type="InterPro" id="IPR041492">
    <property type="entry name" value="HAD_2"/>
</dbReference>
<dbReference type="EnsemblBacteria" id="AAQ00028">
    <property type="protein sequence ID" value="AAQ00028"/>
    <property type="gene ID" value="Pro_0983"/>
</dbReference>
<name>Q7VBV9_PROMA</name>
<dbReference type="PANTHER" id="PTHR42896">
    <property type="entry name" value="XYLULOSE-1,5-BISPHOSPHATE (XUBP) PHOSPHATASE"/>
    <property type="match status" value="1"/>
</dbReference>
<sequence length="250" mass="28277">MEALNTVFWDLDGTIANTEMSGHRIAFNLAFSEYSLMWNWDEELYIRLLSIGGGLSRIIKYFEEINTYLSLEQAKLIHKRKQFHYNSLVSAGKLDLRIGVSRLINELYSKNVKQWIVTTSSILAVNAILNRYFPNHKLLFSGIISGEDVNCHKPDSEAYDLALKRSNSLPQNSLAIEDSIIGCQAAKSAQLKCIMTLSPWIKSAPRSTPHADLVVDHLGDNHMSSKIFYGHTKESMINYSCLYSILNGKI</sequence>
<dbReference type="Gene3D" id="3.40.50.1000">
    <property type="entry name" value="HAD superfamily/HAD-like"/>
    <property type="match status" value="1"/>
</dbReference>
<dbReference type="PANTHER" id="PTHR42896:SF2">
    <property type="entry name" value="CBBY-LIKE PROTEIN"/>
    <property type="match status" value="1"/>
</dbReference>
<reference evidence="1 2" key="1">
    <citation type="journal article" date="2003" name="Proc. Natl. Acad. Sci. U.S.A.">
        <title>Genome sequence of the cyanobacterium Prochlorococcus marinus SS120, a nearly minimal oxyphototrophic genome.</title>
        <authorList>
            <person name="Dufresne A."/>
            <person name="Salanoubat M."/>
            <person name="Partensky F."/>
            <person name="Artiguenave F."/>
            <person name="Axmann I.M."/>
            <person name="Barbe V."/>
            <person name="Duprat S."/>
            <person name="Galperin M.Y."/>
            <person name="Koonin E.V."/>
            <person name="Le Gall F."/>
            <person name="Makarova K.S."/>
            <person name="Ostrowski M."/>
            <person name="Oztas S."/>
            <person name="Robert C."/>
            <person name="Rogozin I.B."/>
            <person name="Scanlan D.J."/>
            <person name="Tandeau de Marsac N."/>
            <person name="Weissenbach J."/>
            <person name="Wincker P."/>
            <person name="Wolf Y.I."/>
            <person name="Hess W.R."/>
        </authorList>
    </citation>
    <scope>NUCLEOTIDE SEQUENCE [LARGE SCALE GENOMIC DNA]</scope>
    <source>
        <strain evidence="2">SARG / CCMP1375 / SS120</strain>
    </source>
</reference>
<dbReference type="Pfam" id="PF13419">
    <property type="entry name" value="HAD_2"/>
    <property type="match status" value="1"/>
</dbReference>
<dbReference type="eggNOG" id="COG0637">
    <property type="taxonomic scope" value="Bacteria"/>
</dbReference>
<dbReference type="InterPro" id="IPR006439">
    <property type="entry name" value="HAD-SF_hydro_IA"/>
</dbReference>
<protein>
    <submittedName>
        <fullName evidence="1">Predicted phosphatase/phosphohexomutase of HAD family</fullName>
    </submittedName>
</protein>
<dbReference type="GO" id="GO:0016787">
    <property type="term" value="F:hydrolase activity"/>
    <property type="evidence" value="ECO:0007669"/>
    <property type="project" value="InterPro"/>
</dbReference>
<evidence type="ECO:0000313" key="1">
    <source>
        <dbReference type="EMBL" id="AAQ00028.1"/>
    </source>
</evidence>
<dbReference type="AlphaFoldDB" id="Q7VBV9"/>
<dbReference type="SFLD" id="SFLDS00003">
    <property type="entry name" value="Haloacid_Dehalogenase"/>
    <property type="match status" value="1"/>
</dbReference>